<name>A0A8C6W2K4_NANGA</name>
<keyword evidence="3" id="KW-0325">Glycoprotein</keyword>
<keyword evidence="2" id="KW-1015">Disulfide bond</keyword>
<gene>
    <name evidence="6" type="primary">Ceacam18</name>
</gene>
<sequence length="321" mass="35441">MDQSRPSSTLMAFGLFGLYHISSHIFISPDSLTGPERYWSLLALENVPEDVLEYSLYQGPDDNAGNMIFSHKPPNTWHPGPLYSSREKVTCTGNLVIRRSALNDTSNYTAHWTQKTGVKKTGWPEVLVSANASTLVEGMDSVASECLTNPSNFNGKTLLIHRVSRHDCKLQCAIEDIPEILQRSEDSGVSCPVCAHGHDCVVLWPQPDVFEGLLMAAAGSSLGYSWIHSSSLLSASEANLTLPSLSLEGMGIYRCIVENPVTQLTFYREVTVQPSHECRPPPVVRNEFYISGFLTIFLIIVTDLGGIYPHGILCRCPPQTW</sequence>
<keyword evidence="4" id="KW-0393">Immunoglobulin domain</keyword>
<dbReference type="OMA" id="SLAWEQM"/>
<feature type="domain" description="Ig-like" evidence="5">
    <location>
        <begin position="124"/>
        <end position="271"/>
    </location>
</feature>
<keyword evidence="1" id="KW-0732">Signal</keyword>
<evidence type="ECO:0000313" key="6">
    <source>
        <dbReference type="Ensembl" id="ENSNGAP00000002745.1"/>
    </source>
</evidence>
<evidence type="ECO:0000256" key="4">
    <source>
        <dbReference type="ARBA" id="ARBA00023319"/>
    </source>
</evidence>
<accession>A0A8C6W2K4</accession>
<keyword evidence="7" id="KW-1185">Reference proteome</keyword>
<reference evidence="6" key="1">
    <citation type="submission" date="2025-08" db="UniProtKB">
        <authorList>
            <consortium name="Ensembl"/>
        </authorList>
    </citation>
    <scope>IDENTIFICATION</scope>
</reference>
<protein>
    <recommendedName>
        <fullName evidence="5">Ig-like domain-containing protein</fullName>
    </recommendedName>
</protein>
<dbReference type="PROSITE" id="PS50835">
    <property type="entry name" value="IG_LIKE"/>
    <property type="match status" value="1"/>
</dbReference>
<dbReference type="InterPro" id="IPR007110">
    <property type="entry name" value="Ig-like_dom"/>
</dbReference>
<evidence type="ECO:0000256" key="1">
    <source>
        <dbReference type="ARBA" id="ARBA00022729"/>
    </source>
</evidence>
<reference evidence="6" key="2">
    <citation type="submission" date="2025-09" db="UniProtKB">
        <authorList>
            <consortium name="Ensembl"/>
        </authorList>
    </citation>
    <scope>IDENTIFICATION</scope>
</reference>
<evidence type="ECO:0000259" key="5">
    <source>
        <dbReference type="PROSITE" id="PS50835"/>
    </source>
</evidence>
<dbReference type="Gene3D" id="2.60.40.10">
    <property type="entry name" value="Immunoglobulins"/>
    <property type="match status" value="1"/>
</dbReference>
<organism evidence="6 7">
    <name type="scientific">Nannospalax galili</name>
    <name type="common">Northern Israeli blind subterranean mole rat</name>
    <name type="synonym">Spalax galili</name>
    <dbReference type="NCBI Taxonomy" id="1026970"/>
    <lineage>
        <taxon>Eukaryota</taxon>
        <taxon>Metazoa</taxon>
        <taxon>Chordata</taxon>
        <taxon>Craniata</taxon>
        <taxon>Vertebrata</taxon>
        <taxon>Euteleostomi</taxon>
        <taxon>Mammalia</taxon>
        <taxon>Eutheria</taxon>
        <taxon>Euarchontoglires</taxon>
        <taxon>Glires</taxon>
        <taxon>Rodentia</taxon>
        <taxon>Myomorpha</taxon>
        <taxon>Muroidea</taxon>
        <taxon>Spalacidae</taxon>
        <taxon>Spalacinae</taxon>
        <taxon>Nannospalax</taxon>
    </lineage>
</organism>
<proteinExistence type="predicted"/>
<dbReference type="InterPro" id="IPR036179">
    <property type="entry name" value="Ig-like_dom_sf"/>
</dbReference>
<dbReference type="InterPro" id="IPR052598">
    <property type="entry name" value="IgSF_CEA-related"/>
</dbReference>
<evidence type="ECO:0000256" key="2">
    <source>
        <dbReference type="ARBA" id="ARBA00023157"/>
    </source>
</evidence>
<dbReference type="PANTHER" id="PTHR44337">
    <property type="entry name" value="CARCINOEMBRYONIC ANTIGEN-RELATED CELL ADHESION MOLECULE 8"/>
    <property type="match status" value="1"/>
</dbReference>
<dbReference type="InterPro" id="IPR013783">
    <property type="entry name" value="Ig-like_fold"/>
</dbReference>
<dbReference type="Proteomes" id="UP000694381">
    <property type="component" value="Unassembled WGS sequence"/>
</dbReference>
<dbReference type="AlphaFoldDB" id="A0A8C6W2K4"/>
<dbReference type="SUPFAM" id="SSF48726">
    <property type="entry name" value="Immunoglobulin"/>
    <property type="match status" value="1"/>
</dbReference>
<dbReference type="PANTHER" id="PTHR44337:SF10">
    <property type="entry name" value="CARCINOEMBRYONIC ANTIGEN-RELATED CELL ADHESION MOLECULE 18"/>
    <property type="match status" value="1"/>
</dbReference>
<dbReference type="GeneTree" id="ENSGT00940000172189"/>
<evidence type="ECO:0000313" key="7">
    <source>
        <dbReference type="Proteomes" id="UP000694381"/>
    </source>
</evidence>
<evidence type="ECO:0000256" key="3">
    <source>
        <dbReference type="ARBA" id="ARBA00023180"/>
    </source>
</evidence>
<dbReference type="Ensembl" id="ENSNGAT00000003471.1">
    <property type="protein sequence ID" value="ENSNGAP00000002745.1"/>
    <property type="gene ID" value="ENSNGAG00000002665.1"/>
</dbReference>